<protein>
    <recommendedName>
        <fullName evidence="2">Transglycosylase SLT domain-containing protein</fullName>
    </recommendedName>
</protein>
<evidence type="ECO:0000313" key="4">
    <source>
        <dbReference type="Proteomes" id="UP000449092"/>
    </source>
</evidence>
<keyword evidence="1" id="KW-0175">Coiled coil</keyword>
<dbReference type="Pfam" id="PF13406">
    <property type="entry name" value="SLT_2"/>
    <property type="match status" value="1"/>
</dbReference>
<comment type="caution">
    <text evidence="3">The sequence shown here is derived from an EMBL/GenBank/DDBJ whole genome shotgun (WGS) entry which is preliminary data.</text>
</comment>
<sequence>MFAMLPSVPSSRKSGTFFLVATIVVLFFVLYAIPSVWSQEDSTQQEQVQQADLERAKEERRRVLEAEIERLRKEAEEYDEEAQKYNREGDTYQHQVSRLNSEISVIQSQIKQYELLLDQTTQEIERNQDTIAFLENKRQHHARILADLLFEYYIIQEQSFLEIVLLYDSFSDFFDAVQHRVSLQESLNEALREVERLEKEIEREQTELSVKMDEQVLVLGTQSAQQDALGAKRREQQNLLNTARRNEQAAEDEASRARKTIGQILNQIYTLESAGVVTSFGDAYELAKLAERITGVRPAFLLALLKTESSWGRNLGSCYLVDPSTGVGKTKNGTPRSRVMNPTRDVPPFLKITEELGRDPYNTLVSCPHPEYGWGGAMGPAQFIASTWMGQKEELQQILGRPGDPWNVQDAFVASANKLRKYGAATRNEDAEWKAAMVYYAGGGWNNPTYAPYGNRIIQLARQYQADIDILEGG</sequence>
<organism evidence="3 4">
    <name type="scientific">Candidatus Spechtbacteria bacterium SB0662_bin_43</name>
    <dbReference type="NCBI Taxonomy" id="2604897"/>
    <lineage>
        <taxon>Bacteria</taxon>
        <taxon>Candidatus Spechtiibacteriota</taxon>
    </lineage>
</organism>
<evidence type="ECO:0000313" key="3">
    <source>
        <dbReference type="EMBL" id="MYE38301.1"/>
    </source>
</evidence>
<feature type="domain" description="Transglycosylase SLT" evidence="2">
    <location>
        <begin position="225"/>
        <end position="424"/>
    </location>
</feature>
<feature type="coiled-coil region" evidence="1">
    <location>
        <begin position="54"/>
        <end position="137"/>
    </location>
</feature>
<dbReference type="EMBL" id="VXOY01000018">
    <property type="protein sequence ID" value="MYE38301.1"/>
    <property type="molecule type" value="Genomic_DNA"/>
</dbReference>
<name>A0A845DEA0_9BACT</name>
<dbReference type="SUPFAM" id="SSF53955">
    <property type="entry name" value="Lysozyme-like"/>
    <property type="match status" value="1"/>
</dbReference>
<dbReference type="InterPro" id="IPR023346">
    <property type="entry name" value="Lysozyme-like_dom_sf"/>
</dbReference>
<dbReference type="Gene3D" id="6.10.250.3150">
    <property type="match status" value="1"/>
</dbReference>
<dbReference type="AlphaFoldDB" id="A0A845DEA0"/>
<gene>
    <name evidence="3" type="ORF">F4X82_02165</name>
</gene>
<evidence type="ECO:0000256" key="1">
    <source>
        <dbReference type="SAM" id="Coils"/>
    </source>
</evidence>
<evidence type="ECO:0000259" key="2">
    <source>
        <dbReference type="Pfam" id="PF13406"/>
    </source>
</evidence>
<reference evidence="3 4" key="1">
    <citation type="submission" date="2019-09" db="EMBL/GenBank/DDBJ databases">
        <title>Characterisation of the sponge microbiome using genome-centric metagenomics.</title>
        <authorList>
            <person name="Engelberts J.P."/>
            <person name="Robbins S.J."/>
            <person name="De Goeij J.M."/>
            <person name="Aranda M."/>
            <person name="Bell S.C."/>
            <person name="Webster N.S."/>
        </authorList>
    </citation>
    <scope>NUCLEOTIDE SEQUENCE [LARGE SCALE GENOMIC DNA]</scope>
    <source>
        <strain evidence="3">SB0662_bin_43</strain>
    </source>
</reference>
<dbReference type="InterPro" id="IPR031304">
    <property type="entry name" value="SLT_2"/>
</dbReference>
<dbReference type="Gene3D" id="1.10.530.10">
    <property type="match status" value="1"/>
</dbReference>
<dbReference type="Proteomes" id="UP000449092">
    <property type="component" value="Unassembled WGS sequence"/>
</dbReference>
<feature type="coiled-coil region" evidence="1">
    <location>
        <begin position="180"/>
        <end position="260"/>
    </location>
</feature>
<accession>A0A845DEA0</accession>
<proteinExistence type="predicted"/>